<dbReference type="Pfam" id="PF18267">
    <property type="entry name" value="Rubredoxin_C"/>
    <property type="match status" value="1"/>
</dbReference>
<comment type="cofactor">
    <cofactor evidence="1">
        <name>FAD</name>
        <dbReference type="ChEBI" id="CHEBI:57692"/>
    </cofactor>
</comment>
<dbReference type="InterPro" id="IPR036188">
    <property type="entry name" value="FAD/NAD-bd_sf"/>
</dbReference>
<evidence type="ECO:0000313" key="6">
    <source>
        <dbReference type="EMBL" id="MCY6371333.1"/>
    </source>
</evidence>
<evidence type="ECO:0000259" key="4">
    <source>
        <dbReference type="Pfam" id="PF07992"/>
    </source>
</evidence>
<sequence>MEYKKVNRWRCQICFEEFQRELPPIFCPFCGANKEYFFKISEKSSKNKELIDREENFLIIGSGAAGYSAAKTIREKNKNAKIKVISSENYIPYNRPQLPVYLSKETLNADMFIYPPNWYKDNNITLTLGKTVEKIKIHDKKIILEDGEELSYDKLILANGSKSHILSIKGSNKQGVFTLRDIVDVNNIKAYMKKSSDTVVIGGGLLGLEAAWQLKQNGLNVTIVELAPTLLNHQLDQDGAQILKKYVNAAGINVLFRESIKKVFGKNKVVLVKLESEKIFKTDLVLFSVGIDPSKELVENTDINSNQGIIVNEKMETSVENVYACGDVAEVNGKVYGNWSAAVEMGKIAGLNAVGVDGIFQNFVPSTIFEGMGIKLFSCGDINPDYQNFIIKDSTESFIIKLFFKDDILVGGYLINDISLSKTIETAIKKGITSAEVKNSILNGIL</sequence>
<evidence type="ECO:0000256" key="1">
    <source>
        <dbReference type="ARBA" id="ARBA00001974"/>
    </source>
</evidence>
<dbReference type="Proteomes" id="UP001079657">
    <property type="component" value="Unassembled WGS sequence"/>
</dbReference>
<reference evidence="6" key="1">
    <citation type="submission" date="2022-12" db="EMBL/GenBank/DDBJ databases">
        <authorList>
            <person name="Wang J."/>
        </authorList>
    </citation>
    <scope>NUCLEOTIDE SEQUENCE</scope>
    <source>
        <strain evidence="6">HY-42-06</strain>
    </source>
</reference>
<dbReference type="PRINTS" id="PR00368">
    <property type="entry name" value="FADPNR"/>
</dbReference>
<gene>
    <name evidence="6" type="ORF">OXH55_11855</name>
</gene>
<dbReference type="InterPro" id="IPR016156">
    <property type="entry name" value="FAD/NAD-linked_Rdtase_dimer_sf"/>
</dbReference>
<proteinExistence type="predicted"/>
<accession>A0ABT4CQJ7</accession>
<dbReference type="SUPFAM" id="SSF51905">
    <property type="entry name" value="FAD/NAD(P)-binding domain"/>
    <property type="match status" value="2"/>
</dbReference>
<organism evidence="6 7">
    <name type="scientific">Clostridium ganghwense</name>
    <dbReference type="NCBI Taxonomy" id="312089"/>
    <lineage>
        <taxon>Bacteria</taxon>
        <taxon>Bacillati</taxon>
        <taxon>Bacillota</taxon>
        <taxon>Clostridia</taxon>
        <taxon>Eubacteriales</taxon>
        <taxon>Clostridiaceae</taxon>
        <taxon>Clostridium</taxon>
    </lineage>
</organism>
<protein>
    <submittedName>
        <fullName evidence="6">FAD-dependent oxidoreductase</fullName>
    </submittedName>
</protein>
<dbReference type="PANTHER" id="PTHR43429:SF3">
    <property type="entry name" value="NITRITE REDUCTASE [NAD(P)H]"/>
    <property type="match status" value="1"/>
</dbReference>
<dbReference type="InterPro" id="IPR050260">
    <property type="entry name" value="FAD-bd_OxRdtase"/>
</dbReference>
<dbReference type="EMBL" id="JAPQES010000004">
    <property type="protein sequence ID" value="MCY6371333.1"/>
    <property type="molecule type" value="Genomic_DNA"/>
</dbReference>
<dbReference type="PANTHER" id="PTHR43429">
    <property type="entry name" value="PYRIDINE NUCLEOTIDE-DISULFIDE OXIDOREDUCTASE DOMAIN-CONTAINING"/>
    <property type="match status" value="1"/>
</dbReference>
<dbReference type="Gene3D" id="3.30.390.30">
    <property type="match status" value="1"/>
</dbReference>
<dbReference type="Gene3D" id="3.50.50.60">
    <property type="entry name" value="FAD/NAD(P)-binding domain"/>
    <property type="match status" value="2"/>
</dbReference>
<dbReference type="InterPro" id="IPR023753">
    <property type="entry name" value="FAD/NAD-binding_dom"/>
</dbReference>
<keyword evidence="7" id="KW-1185">Reference proteome</keyword>
<evidence type="ECO:0000259" key="5">
    <source>
        <dbReference type="Pfam" id="PF18267"/>
    </source>
</evidence>
<keyword evidence="3" id="KW-0274">FAD</keyword>
<name>A0ABT4CQJ7_9CLOT</name>
<dbReference type="Pfam" id="PF07992">
    <property type="entry name" value="Pyr_redox_2"/>
    <property type="match status" value="1"/>
</dbReference>
<keyword evidence="2" id="KW-0285">Flavoprotein</keyword>
<dbReference type="PRINTS" id="PR00411">
    <property type="entry name" value="PNDRDTASEI"/>
</dbReference>
<dbReference type="SUPFAM" id="SSF57802">
    <property type="entry name" value="Rubredoxin-like"/>
    <property type="match status" value="1"/>
</dbReference>
<dbReference type="InterPro" id="IPR041575">
    <property type="entry name" value="Rubredoxin_C"/>
</dbReference>
<feature type="domain" description="FAD/NAD(P)-binding" evidence="4">
    <location>
        <begin position="57"/>
        <end position="346"/>
    </location>
</feature>
<dbReference type="RefSeq" id="WP_268050200.1">
    <property type="nucleotide sequence ID" value="NZ_JAPQES010000004.1"/>
</dbReference>
<feature type="domain" description="NADH-rubredoxin oxidoreductase C-terminal" evidence="5">
    <location>
        <begin position="365"/>
        <end position="432"/>
    </location>
</feature>
<evidence type="ECO:0000313" key="7">
    <source>
        <dbReference type="Proteomes" id="UP001079657"/>
    </source>
</evidence>
<comment type="caution">
    <text evidence="6">The sequence shown here is derived from an EMBL/GenBank/DDBJ whole genome shotgun (WGS) entry which is preliminary data.</text>
</comment>
<dbReference type="CDD" id="cd00350">
    <property type="entry name" value="rubredoxin_like"/>
    <property type="match status" value="1"/>
</dbReference>
<evidence type="ECO:0000256" key="3">
    <source>
        <dbReference type="ARBA" id="ARBA00022827"/>
    </source>
</evidence>
<dbReference type="Gene3D" id="2.20.28.10">
    <property type="match status" value="1"/>
</dbReference>
<evidence type="ECO:0000256" key="2">
    <source>
        <dbReference type="ARBA" id="ARBA00022630"/>
    </source>
</evidence>